<keyword evidence="4" id="KW-0325">Glycoprotein</keyword>
<feature type="chain" id="PRO_5043112139" description="1,3-beta-glucanosyltransferase" evidence="5">
    <location>
        <begin position="19"/>
        <end position="467"/>
    </location>
</feature>
<feature type="transmembrane region" description="Helical" evidence="7">
    <location>
        <begin position="446"/>
        <end position="466"/>
    </location>
</feature>
<comment type="caution">
    <text evidence="8">The sequence shown here is derived from an EMBL/GenBank/DDBJ whole genome shotgun (WGS) entry which is preliminary data.</text>
</comment>
<feature type="region of interest" description="Disordered" evidence="6">
    <location>
        <begin position="420"/>
        <end position="439"/>
    </location>
</feature>
<sequence>MRSSILFLAAALARFTQAVTPLTLKDNSAGFFANDEEFFLVGVGYQPGGPVELNQGVDPLSDLTGCQRDVYLLQQLGVNTIRTYAVNSTLNHDDCMSLFAAAGIYVVVDVNAPGWQYSVNRAEPWTSYSPLYMTNVFSVMEQFSPYPNVLGFFSGNELANDPKSINVTAPYMRAIQRDMRQYQQSRKLREVPIGYSTADVVDFRQDLGFYLSCTDTDQGQSDFYGINSYEWCGTTTFEKSGYENLTDLMSAVQMPIFFSEYGCNEVLPRTFGDADAIYSSQMNDVFSGGIVYEYNQEVNNFGLVDVDPKTGNAKILPDYVTLREVYSKVKLPTGNTARKISRPACSSVFPKIKSFTPTLAVPQVSGIASLIKNGVKVTPGKLVNVDLNLSGHKWTITDVSGNTIQNPTITAVSTWNQVPSEAEASGASQTSKNAAPSAKMDGGHGMFVFAIAGITTLSMMIGGLLVV</sequence>
<organism evidence="8 9">
    <name type="scientific">Orbilia ellipsospora</name>
    <dbReference type="NCBI Taxonomy" id="2528407"/>
    <lineage>
        <taxon>Eukaryota</taxon>
        <taxon>Fungi</taxon>
        <taxon>Dikarya</taxon>
        <taxon>Ascomycota</taxon>
        <taxon>Pezizomycotina</taxon>
        <taxon>Orbiliomycetes</taxon>
        <taxon>Orbiliales</taxon>
        <taxon>Orbiliaceae</taxon>
        <taxon>Orbilia</taxon>
    </lineage>
</organism>
<feature type="signal peptide" evidence="5">
    <location>
        <begin position="1"/>
        <end position="18"/>
    </location>
</feature>
<dbReference type="Gene3D" id="3.20.20.80">
    <property type="entry name" value="Glycosidases"/>
    <property type="match status" value="1"/>
</dbReference>
<dbReference type="GO" id="GO:0005886">
    <property type="term" value="C:plasma membrane"/>
    <property type="evidence" value="ECO:0007669"/>
    <property type="project" value="UniProtKB-SubCell"/>
</dbReference>
<dbReference type="EMBL" id="JAVHJO010000001">
    <property type="protein sequence ID" value="KAK6543633.1"/>
    <property type="molecule type" value="Genomic_DNA"/>
</dbReference>
<proteinExistence type="inferred from homology"/>
<dbReference type="PANTHER" id="PTHR31468:SF4">
    <property type="entry name" value="1,3-BETA-GLUCANOSYLTRANSFERASE GAS3-RELATED"/>
    <property type="match status" value="1"/>
</dbReference>
<evidence type="ECO:0000313" key="9">
    <source>
        <dbReference type="Proteomes" id="UP001365542"/>
    </source>
</evidence>
<comment type="function">
    <text evidence="5">Splits internally a 1,3-beta-glucan molecule and transfers the newly generated reducing end (the donor) to the non-reducing end of another 1,3-beta-glucan molecule (the acceptor) forming a 1,3-beta linkage, resulting in the elongation of 1,3-beta-glucan chains in the cell wall.</text>
</comment>
<dbReference type="AlphaFoldDB" id="A0AAV9XV23"/>
<evidence type="ECO:0000256" key="1">
    <source>
        <dbReference type="ARBA" id="ARBA00004609"/>
    </source>
</evidence>
<dbReference type="GO" id="GO:0098552">
    <property type="term" value="C:side of membrane"/>
    <property type="evidence" value="ECO:0007669"/>
    <property type="project" value="UniProtKB-KW"/>
</dbReference>
<reference evidence="8 9" key="1">
    <citation type="submission" date="2019-10" db="EMBL/GenBank/DDBJ databases">
        <authorList>
            <person name="Palmer J.M."/>
        </authorList>
    </citation>
    <scope>NUCLEOTIDE SEQUENCE [LARGE SCALE GENOMIC DNA]</scope>
    <source>
        <strain evidence="8 9">TWF694</strain>
    </source>
</reference>
<dbReference type="SUPFAM" id="SSF51445">
    <property type="entry name" value="(Trans)glycosidases"/>
    <property type="match status" value="1"/>
</dbReference>
<keyword evidence="5" id="KW-0449">Lipoprotein</keyword>
<comment type="similarity">
    <text evidence="2 5">Belongs to the glycosyl hydrolase 72 family.</text>
</comment>
<dbReference type="PANTHER" id="PTHR31468">
    <property type="entry name" value="1,3-BETA-GLUCANOSYLTRANSFERASE GAS1"/>
    <property type="match status" value="1"/>
</dbReference>
<evidence type="ECO:0000256" key="6">
    <source>
        <dbReference type="SAM" id="MobiDB-lite"/>
    </source>
</evidence>
<keyword evidence="3 5" id="KW-0732">Signal</keyword>
<dbReference type="GO" id="GO:0031505">
    <property type="term" value="P:fungal-type cell wall organization"/>
    <property type="evidence" value="ECO:0007669"/>
    <property type="project" value="TreeGrafter"/>
</dbReference>
<evidence type="ECO:0000313" key="8">
    <source>
        <dbReference type="EMBL" id="KAK6543633.1"/>
    </source>
</evidence>
<dbReference type="InterPro" id="IPR017853">
    <property type="entry name" value="GH"/>
</dbReference>
<dbReference type="GO" id="GO:0042124">
    <property type="term" value="F:1,3-beta-glucanosyltransferase activity"/>
    <property type="evidence" value="ECO:0007669"/>
    <property type="project" value="TreeGrafter"/>
</dbReference>
<evidence type="ECO:0000256" key="4">
    <source>
        <dbReference type="ARBA" id="ARBA00023180"/>
    </source>
</evidence>
<dbReference type="Proteomes" id="UP001365542">
    <property type="component" value="Unassembled WGS sequence"/>
</dbReference>
<evidence type="ECO:0000256" key="7">
    <source>
        <dbReference type="SAM" id="Phobius"/>
    </source>
</evidence>
<keyword evidence="7" id="KW-1133">Transmembrane helix</keyword>
<evidence type="ECO:0000256" key="5">
    <source>
        <dbReference type="RuleBase" id="RU361209"/>
    </source>
</evidence>
<keyword evidence="5 7" id="KW-0472">Membrane</keyword>
<protein>
    <recommendedName>
        <fullName evidence="5">1,3-beta-glucanosyltransferase</fullName>
        <ecNumber evidence="5">2.4.1.-</ecNumber>
    </recommendedName>
</protein>
<accession>A0AAV9XV23</accession>
<dbReference type="InterPro" id="IPR004886">
    <property type="entry name" value="Glucanosyltransferase"/>
</dbReference>
<keyword evidence="5" id="KW-0808">Transferase</keyword>
<name>A0AAV9XV23_9PEZI</name>
<comment type="subcellular location">
    <subcellularLocation>
        <location evidence="1 5">Cell membrane</location>
        <topology evidence="1 5">Lipid-anchor</topology>
        <topology evidence="1 5">GPI-anchor</topology>
    </subcellularLocation>
</comment>
<keyword evidence="9" id="KW-1185">Reference proteome</keyword>
<evidence type="ECO:0000256" key="3">
    <source>
        <dbReference type="ARBA" id="ARBA00022729"/>
    </source>
</evidence>
<dbReference type="Pfam" id="PF03198">
    <property type="entry name" value="Glyco_hydro_72"/>
    <property type="match status" value="1"/>
</dbReference>
<dbReference type="EC" id="2.4.1.-" evidence="5"/>
<gene>
    <name evidence="8" type="primary">GAS4</name>
    <name evidence="8" type="ORF">TWF694_000376</name>
</gene>
<dbReference type="GO" id="GO:0071970">
    <property type="term" value="P:fungal-type cell wall (1-&gt;3)-beta-D-glucan biosynthetic process"/>
    <property type="evidence" value="ECO:0007669"/>
    <property type="project" value="TreeGrafter"/>
</dbReference>
<keyword evidence="7" id="KW-0812">Transmembrane</keyword>
<keyword evidence="5" id="KW-0336">GPI-anchor</keyword>
<evidence type="ECO:0000256" key="2">
    <source>
        <dbReference type="ARBA" id="ARBA00007528"/>
    </source>
</evidence>